<keyword evidence="2" id="KW-1185">Reference proteome</keyword>
<dbReference type="Proteomes" id="UP000286134">
    <property type="component" value="Unassembled WGS sequence"/>
</dbReference>
<sequence>MARAKLNDDAALGHICPRLDTDPSLICQVGRWSLSSEYSHEMPWPELLKIESFAAYRFSLTRFESLKRKGCSWFLGPASRLSGFTMPVCKHNNLAMKDKTVHGPGHKGKGKNSWAVLKVCGINGTETEIFFNEIGFLEGSEAWNSRSKYEHWAGGGTNELYNDRLVRYDAMNLLNYLRVHKGRDKDCDLVLNATKNMSPNEGHCWFCQKHLEYGMEYGHTIFSREAAKVEIPRIPPISVVPRPKTGLRWLKAQERKRLRHKEKAKKAARKKLGKEAEHAFRKSLISMTKKEAKVAKKCHKQQQLKETKKQRKKNQLIGVGVLCLDEAD</sequence>
<dbReference type="EMBL" id="MCFK01002583">
    <property type="protein sequence ID" value="RKF63389.1"/>
    <property type="molecule type" value="Genomic_DNA"/>
</dbReference>
<gene>
    <name evidence="1" type="ORF">OnM2_025110</name>
</gene>
<name>A0A420I109_9PEZI</name>
<protein>
    <submittedName>
        <fullName evidence="1">Uncharacterized protein</fullName>
    </submittedName>
</protein>
<evidence type="ECO:0000313" key="2">
    <source>
        <dbReference type="Proteomes" id="UP000286134"/>
    </source>
</evidence>
<dbReference type="STRING" id="212602.A0A420I109"/>
<accession>A0A420I109</accession>
<dbReference type="AlphaFoldDB" id="A0A420I109"/>
<reference evidence="1 2" key="1">
    <citation type="journal article" date="2018" name="BMC Genomics">
        <title>Comparative genome analyses reveal sequence features reflecting distinct modes of host-adaptation between dicot and monocot powdery mildew.</title>
        <authorList>
            <person name="Wu Y."/>
            <person name="Ma X."/>
            <person name="Pan Z."/>
            <person name="Kale S.D."/>
            <person name="Song Y."/>
            <person name="King H."/>
            <person name="Zhang Q."/>
            <person name="Presley C."/>
            <person name="Deng X."/>
            <person name="Wei C.I."/>
            <person name="Xiao S."/>
        </authorList>
    </citation>
    <scope>NUCLEOTIDE SEQUENCE [LARGE SCALE GENOMIC DNA]</scope>
    <source>
        <strain evidence="1">UMSG2</strain>
    </source>
</reference>
<comment type="caution">
    <text evidence="1">The sequence shown here is derived from an EMBL/GenBank/DDBJ whole genome shotgun (WGS) entry which is preliminary data.</text>
</comment>
<organism evidence="1 2">
    <name type="scientific">Erysiphe neolycopersici</name>
    <dbReference type="NCBI Taxonomy" id="212602"/>
    <lineage>
        <taxon>Eukaryota</taxon>
        <taxon>Fungi</taxon>
        <taxon>Dikarya</taxon>
        <taxon>Ascomycota</taxon>
        <taxon>Pezizomycotina</taxon>
        <taxon>Leotiomycetes</taxon>
        <taxon>Erysiphales</taxon>
        <taxon>Erysiphaceae</taxon>
        <taxon>Erysiphe</taxon>
    </lineage>
</organism>
<proteinExistence type="predicted"/>
<evidence type="ECO:0000313" key="1">
    <source>
        <dbReference type="EMBL" id="RKF63389.1"/>
    </source>
</evidence>